<sequence length="106" mass="11547">MFITDSKLMASMGIQQCPDGQVCMSNGCGHTCQPATNVKTTGPVAELLTLDHDATLNIDVSEDDFVNDGNKNRTVHESDSSDVDDDDGDDDECDGDEYDDISFCRY</sequence>
<feature type="compositionally biased region" description="Acidic residues" evidence="1">
    <location>
        <begin position="80"/>
        <end position="100"/>
    </location>
</feature>
<feature type="compositionally biased region" description="Basic and acidic residues" evidence="1">
    <location>
        <begin position="70"/>
        <end position="79"/>
    </location>
</feature>
<name>A0AAV4EEA4_9GAST</name>
<proteinExistence type="predicted"/>
<comment type="caution">
    <text evidence="2">The sequence shown here is derived from an EMBL/GenBank/DDBJ whole genome shotgun (WGS) entry which is preliminary data.</text>
</comment>
<dbReference type="Proteomes" id="UP000762676">
    <property type="component" value="Unassembled WGS sequence"/>
</dbReference>
<keyword evidence="3" id="KW-1185">Reference proteome</keyword>
<organism evidence="2 3">
    <name type="scientific">Elysia marginata</name>
    <dbReference type="NCBI Taxonomy" id="1093978"/>
    <lineage>
        <taxon>Eukaryota</taxon>
        <taxon>Metazoa</taxon>
        <taxon>Spiralia</taxon>
        <taxon>Lophotrochozoa</taxon>
        <taxon>Mollusca</taxon>
        <taxon>Gastropoda</taxon>
        <taxon>Heterobranchia</taxon>
        <taxon>Euthyneura</taxon>
        <taxon>Panpulmonata</taxon>
        <taxon>Sacoglossa</taxon>
        <taxon>Placobranchoidea</taxon>
        <taxon>Plakobranchidae</taxon>
        <taxon>Elysia</taxon>
    </lineage>
</organism>
<dbReference type="AlphaFoldDB" id="A0AAV4EEA4"/>
<dbReference type="EMBL" id="BMAT01000058">
    <property type="protein sequence ID" value="GFR58848.1"/>
    <property type="molecule type" value="Genomic_DNA"/>
</dbReference>
<evidence type="ECO:0000313" key="2">
    <source>
        <dbReference type="EMBL" id="GFR58848.1"/>
    </source>
</evidence>
<gene>
    <name evidence="2" type="ORF">ElyMa_000042400</name>
</gene>
<accession>A0AAV4EEA4</accession>
<feature type="region of interest" description="Disordered" evidence="1">
    <location>
        <begin position="63"/>
        <end position="106"/>
    </location>
</feature>
<evidence type="ECO:0008006" key="4">
    <source>
        <dbReference type="Google" id="ProtNLM"/>
    </source>
</evidence>
<evidence type="ECO:0000256" key="1">
    <source>
        <dbReference type="SAM" id="MobiDB-lite"/>
    </source>
</evidence>
<protein>
    <recommendedName>
        <fullName evidence="4">WAP domain-containing protein</fullName>
    </recommendedName>
</protein>
<reference evidence="2 3" key="1">
    <citation type="journal article" date="2021" name="Elife">
        <title>Chloroplast acquisition without the gene transfer in kleptoplastic sea slugs, Plakobranchus ocellatus.</title>
        <authorList>
            <person name="Maeda T."/>
            <person name="Takahashi S."/>
            <person name="Yoshida T."/>
            <person name="Shimamura S."/>
            <person name="Takaki Y."/>
            <person name="Nagai Y."/>
            <person name="Toyoda A."/>
            <person name="Suzuki Y."/>
            <person name="Arimoto A."/>
            <person name="Ishii H."/>
            <person name="Satoh N."/>
            <person name="Nishiyama T."/>
            <person name="Hasebe M."/>
            <person name="Maruyama T."/>
            <person name="Minagawa J."/>
            <person name="Obokata J."/>
            <person name="Shigenobu S."/>
        </authorList>
    </citation>
    <scope>NUCLEOTIDE SEQUENCE [LARGE SCALE GENOMIC DNA]</scope>
</reference>
<evidence type="ECO:0000313" key="3">
    <source>
        <dbReference type="Proteomes" id="UP000762676"/>
    </source>
</evidence>